<dbReference type="GeneID" id="25257306"/>
<dbReference type="VEuPathDB" id="ToxoDB:ETH_00041330"/>
<reference evidence="2" key="1">
    <citation type="submission" date="2013-10" db="EMBL/GenBank/DDBJ databases">
        <title>Genomic analysis of the causative agents of coccidiosis in chickens.</title>
        <authorList>
            <person name="Reid A.J."/>
            <person name="Blake D."/>
            <person name="Billington K."/>
            <person name="Browne H."/>
            <person name="Dunn M."/>
            <person name="Hung S."/>
            <person name="Kawahara F."/>
            <person name="Miranda-Saavedra D."/>
            <person name="Mourier T."/>
            <person name="Nagra H."/>
            <person name="Otto T.D."/>
            <person name="Rawlings N."/>
            <person name="Sanchez A."/>
            <person name="Sanders M."/>
            <person name="Subramaniam C."/>
            <person name="Tay Y."/>
            <person name="Dear P."/>
            <person name="Doerig C."/>
            <person name="Gruber A."/>
            <person name="Parkinson J."/>
            <person name="Shirley M."/>
            <person name="Wan K.L."/>
            <person name="Berriman M."/>
            <person name="Tomley F."/>
            <person name="Pain A."/>
        </authorList>
    </citation>
    <scope>NUCLEOTIDE SEQUENCE [LARGE SCALE GENOMIC DNA]</scope>
    <source>
        <strain evidence="2">Houghton</strain>
    </source>
</reference>
<evidence type="ECO:0000313" key="3">
    <source>
        <dbReference type="Proteomes" id="UP000030747"/>
    </source>
</evidence>
<feature type="region of interest" description="Disordered" evidence="1">
    <location>
        <begin position="52"/>
        <end position="75"/>
    </location>
</feature>
<sequence length="75" mass="8769">MAFRFRREGQRVKTRVPLALSGFSPFMKELKWEIFEWHYNRHMGPLAVKALMRHQQGKQHPTRGAPSQGPPSWGP</sequence>
<accession>U6L2J9</accession>
<dbReference type="Proteomes" id="UP000030747">
    <property type="component" value="Unassembled WGS sequence"/>
</dbReference>
<gene>
    <name evidence="2" type="ORF">ETH_00041330</name>
</gene>
<evidence type="ECO:0000256" key="1">
    <source>
        <dbReference type="SAM" id="MobiDB-lite"/>
    </source>
</evidence>
<dbReference type="EMBL" id="HG677375">
    <property type="protein sequence ID" value="CDJ44622.1"/>
    <property type="molecule type" value="Genomic_DNA"/>
</dbReference>
<reference evidence="2" key="2">
    <citation type="submission" date="2013-10" db="EMBL/GenBank/DDBJ databases">
        <authorList>
            <person name="Aslett M."/>
        </authorList>
    </citation>
    <scope>NUCLEOTIDE SEQUENCE [LARGE SCALE GENOMIC DNA]</scope>
    <source>
        <strain evidence="2">Houghton</strain>
    </source>
</reference>
<dbReference type="OrthoDB" id="413777at2759"/>
<proteinExistence type="predicted"/>
<keyword evidence="3" id="KW-1185">Reference proteome</keyword>
<dbReference type="RefSeq" id="XP_013235370.1">
    <property type="nucleotide sequence ID" value="XM_013379916.1"/>
</dbReference>
<protein>
    <submittedName>
        <fullName evidence="2">Uncharacterized protein</fullName>
    </submittedName>
</protein>
<name>U6L2J9_EIMTE</name>
<organism evidence="2 3">
    <name type="scientific">Eimeria tenella</name>
    <name type="common">Coccidian parasite</name>
    <dbReference type="NCBI Taxonomy" id="5802"/>
    <lineage>
        <taxon>Eukaryota</taxon>
        <taxon>Sar</taxon>
        <taxon>Alveolata</taxon>
        <taxon>Apicomplexa</taxon>
        <taxon>Conoidasida</taxon>
        <taxon>Coccidia</taxon>
        <taxon>Eucoccidiorida</taxon>
        <taxon>Eimeriorina</taxon>
        <taxon>Eimeriidae</taxon>
        <taxon>Eimeria</taxon>
    </lineage>
</organism>
<feature type="compositionally biased region" description="Basic residues" evidence="1">
    <location>
        <begin position="52"/>
        <end position="61"/>
    </location>
</feature>
<dbReference type="AlphaFoldDB" id="U6L2J9"/>
<evidence type="ECO:0000313" key="2">
    <source>
        <dbReference type="EMBL" id="CDJ44622.1"/>
    </source>
</evidence>